<evidence type="ECO:0000313" key="1">
    <source>
        <dbReference type="EMBL" id="ONI21857.1"/>
    </source>
</evidence>
<dbReference type="AlphaFoldDB" id="A0A251QDG3"/>
<reference evidence="1 2" key="1">
    <citation type="journal article" date="2013" name="Nat. Genet.">
        <title>The high-quality draft genome of peach (Prunus persica) identifies unique patterns of genetic diversity, domestication and genome evolution.</title>
        <authorList>
            <consortium name="International Peach Genome Initiative"/>
            <person name="Verde I."/>
            <person name="Abbott A.G."/>
            <person name="Scalabrin S."/>
            <person name="Jung S."/>
            <person name="Shu S."/>
            <person name="Marroni F."/>
            <person name="Zhebentyayeva T."/>
            <person name="Dettori M.T."/>
            <person name="Grimwood J."/>
            <person name="Cattonaro F."/>
            <person name="Zuccolo A."/>
            <person name="Rossini L."/>
            <person name="Jenkins J."/>
            <person name="Vendramin E."/>
            <person name="Meisel L.A."/>
            <person name="Decroocq V."/>
            <person name="Sosinski B."/>
            <person name="Prochnik S."/>
            <person name="Mitros T."/>
            <person name="Policriti A."/>
            <person name="Cipriani G."/>
            <person name="Dondini L."/>
            <person name="Ficklin S."/>
            <person name="Goodstein D.M."/>
            <person name="Xuan P."/>
            <person name="Del Fabbro C."/>
            <person name="Aramini V."/>
            <person name="Copetti D."/>
            <person name="Gonzalez S."/>
            <person name="Horner D.S."/>
            <person name="Falchi R."/>
            <person name="Lucas S."/>
            <person name="Mica E."/>
            <person name="Maldonado J."/>
            <person name="Lazzari B."/>
            <person name="Bielenberg D."/>
            <person name="Pirona R."/>
            <person name="Miculan M."/>
            <person name="Barakat A."/>
            <person name="Testolin R."/>
            <person name="Stella A."/>
            <person name="Tartarini S."/>
            <person name="Tonutti P."/>
            <person name="Arus P."/>
            <person name="Orellana A."/>
            <person name="Wells C."/>
            <person name="Main D."/>
            <person name="Vizzotto G."/>
            <person name="Silva H."/>
            <person name="Salamini F."/>
            <person name="Schmutz J."/>
            <person name="Morgante M."/>
            <person name="Rokhsar D.S."/>
        </authorList>
    </citation>
    <scope>NUCLEOTIDE SEQUENCE [LARGE SCALE GENOMIC DNA]</scope>
    <source>
        <strain evidence="2">cv. Nemared</strain>
    </source>
</reference>
<accession>A0A251QDG3</accession>
<sequence>MPLNCAENLKRKFGSRSQGYKFISSCQMTFRPFKCCLSRRVKWMHTYKEKNRNYKRAILFHTQETN</sequence>
<dbReference type="EMBL" id="CM007652">
    <property type="protein sequence ID" value="ONI21857.1"/>
    <property type="molecule type" value="Genomic_DNA"/>
</dbReference>
<evidence type="ECO:0000313" key="2">
    <source>
        <dbReference type="Proteomes" id="UP000006882"/>
    </source>
</evidence>
<name>A0A251QDG3_PRUPE</name>
<protein>
    <submittedName>
        <fullName evidence="1">Uncharacterized protein</fullName>
    </submittedName>
</protein>
<organism evidence="1 2">
    <name type="scientific">Prunus persica</name>
    <name type="common">Peach</name>
    <name type="synonym">Amygdalus persica</name>
    <dbReference type="NCBI Taxonomy" id="3760"/>
    <lineage>
        <taxon>Eukaryota</taxon>
        <taxon>Viridiplantae</taxon>
        <taxon>Streptophyta</taxon>
        <taxon>Embryophyta</taxon>
        <taxon>Tracheophyta</taxon>
        <taxon>Spermatophyta</taxon>
        <taxon>Magnoliopsida</taxon>
        <taxon>eudicotyledons</taxon>
        <taxon>Gunneridae</taxon>
        <taxon>Pentapetalae</taxon>
        <taxon>rosids</taxon>
        <taxon>fabids</taxon>
        <taxon>Rosales</taxon>
        <taxon>Rosaceae</taxon>
        <taxon>Amygdaloideae</taxon>
        <taxon>Amygdaleae</taxon>
        <taxon>Prunus</taxon>
    </lineage>
</organism>
<dbReference type="Proteomes" id="UP000006882">
    <property type="component" value="Chromosome G2"/>
</dbReference>
<keyword evidence="2" id="KW-1185">Reference proteome</keyword>
<gene>
    <name evidence="1" type="ORF">PRUPE_2G094000</name>
</gene>
<proteinExistence type="predicted"/>
<dbReference type="Gramene" id="ONI21857">
    <property type="protein sequence ID" value="ONI21857"/>
    <property type="gene ID" value="PRUPE_2G094000"/>
</dbReference>